<reference evidence="2 3" key="1">
    <citation type="journal article" date="2016" name="Mol. Biol. Evol.">
        <title>Comparative Genomics of Early-Diverging Mushroom-Forming Fungi Provides Insights into the Origins of Lignocellulose Decay Capabilities.</title>
        <authorList>
            <person name="Nagy L.G."/>
            <person name="Riley R."/>
            <person name="Tritt A."/>
            <person name="Adam C."/>
            <person name="Daum C."/>
            <person name="Floudas D."/>
            <person name="Sun H."/>
            <person name="Yadav J.S."/>
            <person name="Pangilinan J."/>
            <person name="Larsson K.H."/>
            <person name="Matsuura K."/>
            <person name="Barry K."/>
            <person name="Labutti K."/>
            <person name="Kuo R."/>
            <person name="Ohm R.A."/>
            <person name="Bhattacharya S.S."/>
            <person name="Shirouzu T."/>
            <person name="Yoshinaga Y."/>
            <person name="Martin F.M."/>
            <person name="Grigoriev I.V."/>
            <person name="Hibbett D.S."/>
        </authorList>
    </citation>
    <scope>NUCLEOTIDE SEQUENCE [LARGE SCALE GENOMIC DNA]</scope>
    <source>
        <strain evidence="2 3">L-15889</strain>
    </source>
</reference>
<evidence type="ECO:0000313" key="2">
    <source>
        <dbReference type="EMBL" id="KZT71508.1"/>
    </source>
</evidence>
<dbReference type="AlphaFoldDB" id="A0A165S454"/>
<proteinExistence type="predicted"/>
<sequence length="105" mass="11752">MTLRLRLHKAALLTIWRCFARAFDSGEHVAPIPGASSGDRRKSPYLSWIGSTHAPDSDAARAVASIYTGQLQCTQVTAQFVLIWSPRNPLRSQWPPSQIRCPHRD</sequence>
<accession>A0A165S454</accession>
<dbReference type="EMBL" id="KV429045">
    <property type="protein sequence ID" value="KZT71508.1"/>
    <property type="molecule type" value="Genomic_DNA"/>
</dbReference>
<dbReference type="Proteomes" id="UP000076727">
    <property type="component" value="Unassembled WGS sequence"/>
</dbReference>
<organism evidence="2 3">
    <name type="scientific">Daedalea quercina L-15889</name>
    <dbReference type="NCBI Taxonomy" id="1314783"/>
    <lineage>
        <taxon>Eukaryota</taxon>
        <taxon>Fungi</taxon>
        <taxon>Dikarya</taxon>
        <taxon>Basidiomycota</taxon>
        <taxon>Agaricomycotina</taxon>
        <taxon>Agaricomycetes</taxon>
        <taxon>Polyporales</taxon>
        <taxon>Fomitopsis</taxon>
    </lineage>
</organism>
<name>A0A165S454_9APHY</name>
<gene>
    <name evidence="2" type="ORF">DAEQUDRAFT_109242</name>
</gene>
<protein>
    <recommendedName>
        <fullName evidence="4">Secreted protein</fullName>
    </recommendedName>
</protein>
<keyword evidence="3" id="KW-1185">Reference proteome</keyword>
<feature type="signal peptide" evidence="1">
    <location>
        <begin position="1"/>
        <end position="22"/>
    </location>
</feature>
<evidence type="ECO:0000256" key="1">
    <source>
        <dbReference type="SAM" id="SignalP"/>
    </source>
</evidence>
<evidence type="ECO:0000313" key="3">
    <source>
        <dbReference type="Proteomes" id="UP000076727"/>
    </source>
</evidence>
<evidence type="ECO:0008006" key="4">
    <source>
        <dbReference type="Google" id="ProtNLM"/>
    </source>
</evidence>
<keyword evidence="1" id="KW-0732">Signal</keyword>
<feature type="chain" id="PRO_5007866222" description="Secreted protein" evidence="1">
    <location>
        <begin position="23"/>
        <end position="105"/>
    </location>
</feature>